<evidence type="ECO:0008006" key="5">
    <source>
        <dbReference type="Google" id="ProtNLM"/>
    </source>
</evidence>
<dbReference type="STRING" id="1183438.GKIL_1248"/>
<dbReference type="RefSeq" id="WP_023172584.1">
    <property type="nucleotide sequence ID" value="NC_022600.1"/>
</dbReference>
<accession>U5QIP9</accession>
<dbReference type="eggNOG" id="ENOG502Z8M9">
    <property type="taxonomic scope" value="Bacteria"/>
</dbReference>
<dbReference type="HOGENOM" id="CLU_080710_1_0_3"/>
<dbReference type="EMBL" id="CP003587">
    <property type="protein sequence ID" value="AGY57494.1"/>
    <property type="molecule type" value="Genomic_DNA"/>
</dbReference>
<organism evidence="3 4">
    <name type="scientific">Gloeobacter kilaueensis (strain ATCC BAA-2537 / CCAP 1431/1 / ULC 316 / JS1)</name>
    <dbReference type="NCBI Taxonomy" id="1183438"/>
    <lineage>
        <taxon>Bacteria</taxon>
        <taxon>Bacillati</taxon>
        <taxon>Cyanobacteriota</taxon>
        <taxon>Cyanophyceae</taxon>
        <taxon>Gloeobacterales</taxon>
        <taxon>Gloeobacteraceae</taxon>
        <taxon>Gloeobacter</taxon>
    </lineage>
</organism>
<dbReference type="OrthoDB" id="571365at2"/>
<evidence type="ECO:0000313" key="4">
    <source>
        <dbReference type="Proteomes" id="UP000017396"/>
    </source>
</evidence>
<protein>
    <recommendedName>
        <fullName evidence="5">Transporter</fullName>
    </recommendedName>
</protein>
<feature type="chain" id="PRO_5004664119" description="Transporter" evidence="2">
    <location>
        <begin position="24"/>
        <end position="228"/>
    </location>
</feature>
<feature type="signal peptide" evidence="2">
    <location>
        <begin position="1"/>
        <end position="23"/>
    </location>
</feature>
<sequence>MGDLRLAAVCLAMLLGAAGAAWADETVQPPAAKPMSREDLQRGSPTLRRWISDPPDLLNDIENGQAFPTRLGIGLVFTPSRSGEAAYTVSLQDVVLGGTRLSFSGDFTRSGTSNQAWGAEARYYVAPLGSYLNVAPQVGYRNIVIDGTTRNGLEAGAKFLFALAPRAADIAVSQSWVLPDRGGSIGRTVLEVGYTLSPVLRLTAVVQWINSSLRSDTSFGVNFELIGF</sequence>
<evidence type="ECO:0000256" key="2">
    <source>
        <dbReference type="SAM" id="SignalP"/>
    </source>
</evidence>
<feature type="region of interest" description="Disordered" evidence="1">
    <location>
        <begin position="29"/>
        <end position="48"/>
    </location>
</feature>
<evidence type="ECO:0000313" key="3">
    <source>
        <dbReference type="EMBL" id="AGY57494.1"/>
    </source>
</evidence>
<evidence type="ECO:0000256" key="1">
    <source>
        <dbReference type="SAM" id="MobiDB-lite"/>
    </source>
</evidence>
<keyword evidence="4" id="KW-1185">Reference proteome</keyword>
<gene>
    <name evidence="3" type="ORF">GKIL_1248</name>
</gene>
<proteinExistence type="predicted"/>
<dbReference type="Proteomes" id="UP000017396">
    <property type="component" value="Chromosome"/>
</dbReference>
<dbReference type="AlphaFoldDB" id="U5QIP9"/>
<name>U5QIP9_GLOK1</name>
<dbReference type="KEGG" id="glj:GKIL_1248"/>
<reference evidence="3 4" key="1">
    <citation type="journal article" date="2013" name="PLoS ONE">
        <title>Cultivation and Complete Genome Sequencing of Gloeobacter kilaueensis sp. nov., from a Lava Cave in Kilauea Caldera, Hawai'i.</title>
        <authorList>
            <person name="Saw J.H."/>
            <person name="Schatz M."/>
            <person name="Brown M.V."/>
            <person name="Kunkel D.D."/>
            <person name="Foster J.S."/>
            <person name="Shick H."/>
            <person name="Christensen S."/>
            <person name="Hou S."/>
            <person name="Wan X."/>
            <person name="Donachie S.P."/>
        </authorList>
    </citation>
    <scope>NUCLEOTIDE SEQUENCE [LARGE SCALE GENOMIC DNA]</scope>
    <source>
        <strain evidence="4">JS</strain>
    </source>
</reference>
<keyword evidence="2" id="KW-0732">Signal</keyword>